<evidence type="ECO:0000256" key="1">
    <source>
        <dbReference type="SAM" id="MobiDB-lite"/>
    </source>
</evidence>
<feature type="compositionally biased region" description="Pro residues" evidence="1">
    <location>
        <begin position="19"/>
        <end position="28"/>
    </location>
</feature>
<feature type="non-terminal residue" evidence="2">
    <location>
        <position position="75"/>
    </location>
</feature>
<dbReference type="EMBL" id="BART01041063">
    <property type="protein sequence ID" value="GAH22858.1"/>
    <property type="molecule type" value="Genomic_DNA"/>
</dbReference>
<dbReference type="AlphaFoldDB" id="X1FQ12"/>
<feature type="region of interest" description="Disordered" evidence="1">
    <location>
        <begin position="1"/>
        <end position="32"/>
    </location>
</feature>
<accession>X1FQ12</accession>
<proteinExistence type="predicted"/>
<name>X1FQ12_9ZZZZ</name>
<evidence type="ECO:0000313" key="2">
    <source>
        <dbReference type="EMBL" id="GAH22858.1"/>
    </source>
</evidence>
<reference evidence="2" key="1">
    <citation type="journal article" date="2014" name="Front. Microbiol.">
        <title>High frequency of phylogenetically diverse reductive dehalogenase-homologous genes in deep subseafloor sedimentary metagenomes.</title>
        <authorList>
            <person name="Kawai M."/>
            <person name="Futagami T."/>
            <person name="Toyoda A."/>
            <person name="Takaki Y."/>
            <person name="Nishi S."/>
            <person name="Hori S."/>
            <person name="Arai W."/>
            <person name="Tsubouchi T."/>
            <person name="Morono Y."/>
            <person name="Uchiyama I."/>
            <person name="Ito T."/>
            <person name="Fujiyama A."/>
            <person name="Inagaki F."/>
            <person name="Takami H."/>
        </authorList>
    </citation>
    <scope>NUCLEOTIDE SEQUENCE</scope>
    <source>
        <strain evidence="2">Expedition CK06-06</strain>
    </source>
</reference>
<gene>
    <name evidence="2" type="ORF">S01H4_66357</name>
</gene>
<comment type="caution">
    <text evidence="2">The sequence shown here is derived from an EMBL/GenBank/DDBJ whole genome shotgun (WGS) entry which is preliminary data.</text>
</comment>
<protein>
    <submittedName>
        <fullName evidence="2">Uncharacterized protein</fullName>
    </submittedName>
</protein>
<sequence>MAHPSVIRKDDIPNNSTCPPRPPIPPQPKILTIDTSGKIPISDKILPAKINYYADGDPTNPLAFCLVGVYDTPDS</sequence>
<organism evidence="2">
    <name type="scientific">marine sediment metagenome</name>
    <dbReference type="NCBI Taxonomy" id="412755"/>
    <lineage>
        <taxon>unclassified sequences</taxon>
        <taxon>metagenomes</taxon>
        <taxon>ecological metagenomes</taxon>
    </lineage>
</organism>